<protein>
    <submittedName>
        <fullName evidence="2">Glycerophosphodiester phosphodiesterase</fullName>
    </submittedName>
</protein>
<proteinExistence type="predicted"/>
<feature type="domain" description="GP-PDE" evidence="1">
    <location>
        <begin position="38"/>
        <end position="323"/>
    </location>
</feature>
<dbReference type="SUPFAM" id="SSF51695">
    <property type="entry name" value="PLC-like phosphodiesterases"/>
    <property type="match status" value="1"/>
</dbReference>
<dbReference type="PANTHER" id="PTHR43805:SF1">
    <property type="entry name" value="GP-PDE DOMAIN-CONTAINING PROTEIN"/>
    <property type="match status" value="1"/>
</dbReference>
<evidence type="ECO:0000259" key="1">
    <source>
        <dbReference type="PROSITE" id="PS51704"/>
    </source>
</evidence>
<dbReference type="GO" id="GO:0008081">
    <property type="term" value="F:phosphoric diester hydrolase activity"/>
    <property type="evidence" value="ECO:0007669"/>
    <property type="project" value="InterPro"/>
</dbReference>
<dbReference type="Gene3D" id="3.20.20.190">
    <property type="entry name" value="Phosphatidylinositol (PI) phosphodiesterase"/>
    <property type="match status" value="1"/>
</dbReference>
<reference evidence="2" key="1">
    <citation type="submission" date="2019-10" db="EMBL/GenBank/DDBJ databases">
        <title>Description of Paenibacillus glebae sp. nov.</title>
        <authorList>
            <person name="Carlier A."/>
            <person name="Qi S."/>
        </authorList>
    </citation>
    <scope>NUCLEOTIDE SEQUENCE</scope>
    <source>
        <strain evidence="2">LMG 31456</strain>
    </source>
</reference>
<dbReference type="Proteomes" id="UP000641588">
    <property type="component" value="Unassembled WGS sequence"/>
</dbReference>
<dbReference type="Pfam" id="PF03009">
    <property type="entry name" value="GDPD"/>
    <property type="match status" value="1"/>
</dbReference>
<gene>
    <name evidence="2" type="ORF">GC093_20260</name>
</gene>
<keyword evidence="3" id="KW-1185">Reference proteome</keyword>
<accession>A0A972K0F0</accession>
<dbReference type="PANTHER" id="PTHR43805">
    <property type="entry name" value="GLYCEROPHOSPHORYL DIESTER PHOSPHODIESTERASE"/>
    <property type="match status" value="1"/>
</dbReference>
<sequence length="332" mass="37335">MRFKKVVRSKIGLLFLLLFSFIYLNNSSLFTKSSEEVPFLLAHRGLAQTFSMEGIKNDTCTAEHIIEPDHPYLENTIPSMEAAFGAGADIVEFDIKPTKDGQFAVFHDWTLDCRTNVKGVTKDYTMAELRKIDIGYGYTADNGKTYPFRGKGVGLMPSMEEVLAYFPEGSFLIHIKSDDPEEGAILAQYLSMLPDKRLSQLTVYGGDEPVALLKKQLPNIRVMSMASLKGCLIPYIAEGWTGYIPSSCENTQLHIPEKFAPWLWGWPGKFVKRMENVDTRVIVVAGDGGWSEGFDTVKDTKRLPSIYSGGIWTNRIDRIAQLYREKNTMVGE</sequence>
<organism evidence="2 3">
    <name type="scientific">Paenibacillus foliorum</name>
    <dbReference type="NCBI Taxonomy" id="2654974"/>
    <lineage>
        <taxon>Bacteria</taxon>
        <taxon>Bacillati</taxon>
        <taxon>Bacillota</taxon>
        <taxon>Bacilli</taxon>
        <taxon>Bacillales</taxon>
        <taxon>Paenibacillaceae</taxon>
        <taxon>Paenibacillus</taxon>
    </lineage>
</organism>
<dbReference type="RefSeq" id="WP_171653730.1">
    <property type="nucleotide sequence ID" value="NZ_WHOD01000070.1"/>
</dbReference>
<evidence type="ECO:0000313" key="3">
    <source>
        <dbReference type="Proteomes" id="UP000641588"/>
    </source>
</evidence>
<name>A0A972K0F0_9BACL</name>
<dbReference type="EMBL" id="WHOD01000070">
    <property type="protein sequence ID" value="NOU95544.1"/>
    <property type="molecule type" value="Genomic_DNA"/>
</dbReference>
<dbReference type="InterPro" id="IPR030395">
    <property type="entry name" value="GP_PDE_dom"/>
</dbReference>
<dbReference type="CDD" id="cd08613">
    <property type="entry name" value="GDPD_GDE4_like_1"/>
    <property type="match status" value="1"/>
</dbReference>
<comment type="caution">
    <text evidence="2">The sequence shown here is derived from an EMBL/GenBank/DDBJ whole genome shotgun (WGS) entry which is preliminary data.</text>
</comment>
<dbReference type="PROSITE" id="PS51704">
    <property type="entry name" value="GP_PDE"/>
    <property type="match status" value="1"/>
</dbReference>
<dbReference type="AlphaFoldDB" id="A0A972K0F0"/>
<dbReference type="InterPro" id="IPR017946">
    <property type="entry name" value="PLC-like_Pdiesterase_TIM-brl"/>
</dbReference>
<dbReference type="GO" id="GO:0006629">
    <property type="term" value="P:lipid metabolic process"/>
    <property type="evidence" value="ECO:0007669"/>
    <property type="project" value="InterPro"/>
</dbReference>
<evidence type="ECO:0000313" key="2">
    <source>
        <dbReference type="EMBL" id="NOU95544.1"/>
    </source>
</evidence>